<proteinExistence type="predicted"/>
<dbReference type="EMBL" id="GDID01003229">
    <property type="protein sequence ID" value="JAP93377.1"/>
    <property type="molecule type" value="Transcribed_RNA"/>
</dbReference>
<organism evidence="4">
    <name type="scientific">Trepomonas sp. PC1</name>
    <dbReference type="NCBI Taxonomy" id="1076344"/>
    <lineage>
        <taxon>Eukaryota</taxon>
        <taxon>Metamonada</taxon>
        <taxon>Diplomonadida</taxon>
        <taxon>Hexamitidae</taxon>
        <taxon>Hexamitinae</taxon>
        <taxon>Trepomonas</taxon>
    </lineage>
</organism>
<reference evidence="4" key="1">
    <citation type="submission" date="2015-07" db="EMBL/GenBank/DDBJ databases">
        <title>Adaptation to a free-living lifestyle via gene acquisitions in the diplomonad Trepomonas sp. PC1.</title>
        <authorList>
            <person name="Xu F."/>
            <person name="Jerlstrom-Hultqvist J."/>
            <person name="Kolisko M."/>
            <person name="Simpson A.G.B."/>
            <person name="Roger A.J."/>
            <person name="Svard S.G."/>
            <person name="Andersson J.O."/>
        </authorList>
    </citation>
    <scope>NUCLEOTIDE SEQUENCE</scope>
    <source>
        <strain evidence="4">PC1</strain>
    </source>
</reference>
<dbReference type="PROSITE" id="PS00018">
    <property type="entry name" value="EF_HAND_1"/>
    <property type="match status" value="1"/>
</dbReference>
<name>A0A146K9Y6_9EUKA</name>
<evidence type="ECO:0000256" key="2">
    <source>
        <dbReference type="SAM" id="Coils"/>
    </source>
</evidence>
<evidence type="ECO:0000259" key="3">
    <source>
        <dbReference type="PROSITE" id="PS50222"/>
    </source>
</evidence>
<dbReference type="InterPro" id="IPR011992">
    <property type="entry name" value="EF-hand-dom_pair"/>
</dbReference>
<dbReference type="Gene3D" id="1.10.238.10">
    <property type="entry name" value="EF-hand"/>
    <property type="match status" value="1"/>
</dbReference>
<evidence type="ECO:0000313" key="4">
    <source>
        <dbReference type="EMBL" id="JAP93377.1"/>
    </source>
</evidence>
<gene>
    <name evidence="4" type="ORF">TPC1_14370</name>
</gene>
<dbReference type="GO" id="GO:0005509">
    <property type="term" value="F:calcium ion binding"/>
    <property type="evidence" value="ECO:0007669"/>
    <property type="project" value="InterPro"/>
</dbReference>
<accession>A0A146K9Y6</accession>
<dbReference type="InterPro" id="IPR018247">
    <property type="entry name" value="EF_Hand_1_Ca_BS"/>
</dbReference>
<feature type="domain" description="EF-hand" evidence="3">
    <location>
        <begin position="16"/>
        <end position="51"/>
    </location>
</feature>
<protein>
    <recommendedName>
        <fullName evidence="3">EF-hand domain-containing protein</fullName>
    </recommendedName>
</protein>
<dbReference type="SUPFAM" id="SSF47473">
    <property type="entry name" value="EF-hand"/>
    <property type="match status" value="1"/>
</dbReference>
<sequence length="224" mass="26571">MPKPKKLTPEEKKFQEYMKEMEPVFRLFDGDADGKLTSHELLYFLKAVAFPLENEKIISKFDAFHYFDLQTAVQVCIEIENVENEVYRMKHEYYSIFHLDGGMKTPIVDRKELNKVLQSGEKKLDAKYIQWMNQSMIDQGREKIIPNTQEKQMKELGFSNEEIQKASEQLKAREAEVIDLRYLLLHQYQYLHSGQIMIKELRDIKEKEEQAAKEKAEKEKGKKK</sequence>
<dbReference type="AlphaFoldDB" id="A0A146K9Y6"/>
<dbReference type="InterPro" id="IPR002048">
    <property type="entry name" value="EF_hand_dom"/>
</dbReference>
<feature type="coiled-coil region" evidence="2">
    <location>
        <begin position="156"/>
        <end position="224"/>
    </location>
</feature>
<dbReference type="SMART" id="SM00054">
    <property type="entry name" value="EFh"/>
    <property type="match status" value="1"/>
</dbReference>
<dbReference type="PROSITE" id="PS50222">
    <property type="entry name" value="EF_HAND_2"/>
    <property type="match status" value="1"/>
</dbReference>
<keyword evidence="2" id="KW-0175">Coiled coil</keyword>
<evidence type="ECO:0000256" key="1">
    <source>
        <dbReference type="ARBA" id="ARBA00022837"/>
    </source>
</evidence>
<keyword evidence="1" id="KW-0106">Calcium</keyword>